<proteinExistence type="predicted"/>
<keyword evidence="3" id="KW-1185">Reference proteome</keyword>
<dbReference type="PANTHER" id="PTHR31947">
    <property type="entry name" value="DNA/RNA-BINDING PROTEIN ALBA 3"/>
    <property type="match status" value="1"/>
</dbReference>
<dbReference type="Proteomes" id="UP000187209">
    <property type="component" value="Unassembled WGS sequence"/>
</dbReference>
<gene>
    <name evidence="2" type="ORF">SteCoe_32721</name>
</gene>
<dbReference type="InterPro" id="IPR036882">
    <property type="entry name" value="Alba-like_dom_sf"/>
</dbReference>
<organism evidence="2 3">
    <name type="scientific">Stentor coeruleus</name>
    <dbReference type="NCBI Taxonomy" id="5963"/>
    <lineage>
        <taxon>Eukaryota</taxon>
        <taxon>Sar</taxon>
        <taxon>Alveolata</taxon>
        <taxon>Ciliophora</taxon>
        <taxon>Postciliodesmatophora</taxon>
        <taxon>Heterotrichea</taxon>
        <taxon>Heterotrichida</taxon>
        <taxon>Stentoridae</taxon>
        <taxon>Stentor</taxon>
    </lineage>
</organism>
<accession>A0A1R2AYD5</accession>
<name>A0A1R2AYD5_9CILI</name>
<dbReference type="AlphaFoldDB" id="A0A1R2AYD5"/>
<evidence type="ECO:0000256" key="1">
    <source>
        <dbReference type="ARBA" id="ARBA00022884"/>
    </source>
</evidence>
<dbReference type="InterPro" id="IPR014560">
    <property type="entry name" value="UCP030333_Alba"/>
</dbReference>
<evidence type="ECO:0000313" key="2">
    <source>
        <dbReference type="EMBL" id="OMJ69528.1"/>
    </source>
</evidence>
<evidence type="ECO:0000313" key="3">
    <source>
        <dbReference type="Proteomes" id="UP000187209"/>
    </source>
</evidence>
<protein>
    <recommendedName>
        <fullName evidence="4">DNA/RNA-binding protein Alba-like domain-containing protein</fullName>
    </recommendedName>
</protein>
<sequence>MAIEIRAGAKKPYPMFVNEAKQGLKDKGNVELHGLGESITNVVRAGDMLTSQGYAELVSFHTLTLNENRDGQTRSKAKVIISLKKASTFDKAFQDFESKRFGK</sequence>
<dbReference type="Gene3D" id="3.30.110.20">
    <property type="entry name" value="Alba-like domain"/>
    <property type="match status" value="1"/>
</dbReference>
<evidence type="ECO:0008006" key="4">
    <source>
        <dbReference type="Google" id="ProtNLM"/>
    </source>
</evidence>
<comment type="caution">
    <text evidence="2">The sequence shown here is derived from an EMBL/GenBank/DDBJ whole genome shotgun (WGS) entry which is preliminary data.</text>
</comment>
<keyword evidence="1" id="KW-0694">RNA-binding</keyword>
<dbReference type="PANTHER" id="PTHR31947:SF36">
    <property type="entry name" value="DNA_RNA-BINDING PROTEIN ALBA-LIKE DOMAIN-CONTAINING PROTEIN"/>
    <property type="match status" value="1"/>
</dbReference>
<dbReference type="SUPFAM" id="SSF82704">
    <property type="entry name" value="AlbA-like"/>
    <property type="match status" value="1"/>
</dbReference>
<dbReference type="EMBL" id="MPUH01001187">
    <property type="protein sequence ID" value="OMJ69528.1"/>
    <property type="molecule type" value="Genomic_DNA"/>
</dbReference>
<reference evidence="2 3" key="1">
    <citation type="submission" date="2016-11" db="EMBL/GenBank/DDBJ databases">
        <title>The macronuclear genome of Stentor coeruleus: a giant cell with tiny introns.</title>
        <authorList>
            <person name="Slabodnick M."/>
            <person name="Ruby J.G."/>
            <person name="Reiff S.B."/>
            <person name="Swart E.C."/>
            <person name="Gosai S."/>
            <person name="Prabakaran S."/>
            <person name="Witkowska E."/>
            <person name="Larue G.E."/>
            <person name="Fisher S."/>
            <person name="Freeman R.M."/>
            <person name="Gunawardena J."/>
            <person name="Chu W."/>
            <person name="Stover N.A."/>
            <person name="Gregory B.D."/>
            <person name="Nowacki M."/>
            <person name="Derisi J."/>
            <person name="Roy S.W."/>
            <person name="Marshall W.F."/>
            <person name="Sood P."/>
        </authorList>
    </citation>
    <scope>NUCLEOTIDE SEQUENCE [LARGE SCALE GENOMIC DNA]</scope>
    <source>
        <strain evidence="2">WM001</strain>
    </source>
</reference>
<dbReference type="GO" id="GO:0005634">
    <property type="term" value="C:nucleus"/>
    <property type="evidence" value="ECO:0007669"/>
    <property type="project" value="TreeGrafter"/>
</dbReference>
<dbReference type="GO" id="GO:0003723">
    <property type="term" value="F:RNA binding"/>
    <property type="evidence" value="ECO:0007669"/>
    <property type="project" value="UniProtKB-KW"/>
</dbReference>